<dbReference type="InterPro" id="IPR017853">
    <property type="entry name" value="GH"/>
</dbReference>
<dbReference type="PROSITE" id="PS00659">
    <property type="entry name" value="GLYCOSYL_HYDROL_F5"/>
    <property type="match status" value="1"/>
</dbReference>
<dbReference type="GO" id="GO:0005576">
    <property type="term" value="C:extracellular region"/>
    <property type="evidence" value="ECO:0007669"/>
    <property type="project" value="TreeGrafter"/>
</dbReference>
<gene>
    <name evidence="6" type="ORF">S06H3_29617</name>
</gene>
<dbReference type="PANTHER" id="PTHR31297:SF41">
    <property type="entry name" value="ENDOGLUCANASE, PUTATIVE (AFU_ORTHOLOGUE AFUA_5G01830)-RELATED"/>
    <property type="match status" value="1"/>
</dbReference>
<dbReference type="InterPro" id="IPR018087">
    <property type="entry name" value="Glyco_hydro_5_CS"/>
</dbReference>
<keyword evidence="3" id="KW-0326">Glycosidase</keyword>
<dbReference type="EMBL" id="BARV01017367">
    <property type="protein sequence ID" value="GAI22527.1"/>
    <property type="molecule type" value="Genomic_DNA"/>
</dbReference>
<evidence type="ECO:0000256" key="2">
    <source>
        <dbReference type="ARBA" id="ARBA00023277"/>
    </source>
</evidence>
<dbReference type="SUPFAM" id="SSF51445">
    <property type="entry name" value="(Trans)glycosidases"/>
    <property type="match status" value="1"/>
</dbReference>
<feature type="domain" description="Glycoside hydrolase family 5" evidence="5">
    <location>
        <begin position="23"/>
        <end position="165"/>
    </location>
</feature>
<name>X1LT45_9ZZZZ</name>
<keyword evidence="4" id="KW-0624">Polysaccharide degradation</keyword>
<dbReference type="GO" id="GO:0009986">
    <property type="term" value="C:cell surface"/>
    <property type="evidence" value="ECO:0007669"/>
    <property type="project" value="TreeGrafter"/>
</dbReference>
<organism evidence="6">
    <name type="scientific">marine sediment metagenome</name>
    <dbReference type="NCBI Taxonomy" id="412755"/>
    <lineage>
        <taxon>unclassified sequences</taxon>
        <taxon>metagenomes</taxon>
        <taxon>ecological metagenomes</taxon>
    </lineage>
</organism>
<dbReference type="Gene3D" id="3.20.20.80">
    <property type="entry name" value="Glycosidases"/>
    <property type="match status" value="1"/>
</dbReference>
<accession>X1LT45</accession>
<protein>
    <recommendedName>
        <fullName evidence="5">Glycoside hydrolase family 5 domain-containing protein</fullName>
    </recommendedName>
</protein>
<evidence type="ECO:0000256" key="1">
    <source>
        <dbReference type="ARBA" id="ARBA00022801"/>
    </source>
</evidence>
<dbReference type="InterPro" id="IPR050386">
    <property type="entry name" value="Glycosyl_hydrolase_5"/>
</dbReference>
<dbReference type="GO" id="GO:0008422">
    <property type="term" value="F:beta-glucosidase activity"/>
    <property type="evidence" value="ECO:0007669"/>
    <property type="project" value="TreeGrafter"/>
</dbReference>
<keyword evidence="2" id="KW-0119">Carbohydrate metabolism</keyword>
<dbReference type="InterPro" id="IPR001547">
    <property type="entry name" value="Glyco_hydro_5"/>
</dbReference>
<keyword evidence="1" id="KW-0378">Hydrolase</keyword>
<reference evidence="6" key="1">
    <citation type="journal article" date="2014" name="Front. Microbiol.">
        <title>High frequency of phylogenetically diverse reductive dehalogenase-homologous genes in deep subseafloor sedimentary metagenomes.</title>
        <authorList>
            <person name="Kawai M."/>
            <person name="Futagami T."/>
            <person name="Toyoda A."/>
            <person name="Takaki Y."/>
            <person name="Nishi S."/>
            <person name="Hori S."/>
            <person name="Arai W."/>
            <person name="Tsubouchi T."/>
            <person name="Morono Y."/>
            <person name="Uchiyama I."/>
            <person name="Ito T."/>
            <person name="Fujiyama A."/>
            <person name="Inagaki F."/>
            <person name="Takami H."/>
        </authorList>
    </citation>
    <scope>NUCLEOTIDE SEQUENCE</scope>
    <source>
        <strain evidence="6">Expedition CK06-06</strain>
    </source>
</reference>
<dbReference type="PANTHER" id="PTHR31297">
    <property type="entry name" value="GLUCAN ENDO-1,6-BETA-GLUCOSIDASE B"/>
    <property type="match status" value="1"/>
</dbReference>
<evidence type="ECO:0000256" key="3">
    <source>
        <dbReference type="ARBA" id="ARBA00023295"/>
    </source>
</evidence>
<feature type="non-terminal residue" evidence="6">
    <location>
        <position position="199"/>
    </location>
</feature>
<sequence length="199" mass="22947">MSVVVVPPVFPPWETHHKLYDQDEMDRVINLCEENGLYVVLTAMHWWASDEVQGWEQPLPNHEQDWIDFWVGVANHYKDRSAVLAYEIYNEPLGVGLTPDGKGIGACYVDCVNAIRQVDNRHIIILYEDCHILYHSLEEEAGLADRVIFDPSTIPDNVMMAAHHWWSDGQNDPTDYSGAYRHAAIYVEGLKYYSNWLNV</sequence>
<evidence type="ECO:0000256" key="4">
    <source>
        <dbReference type="ARBA" id="ARBA00023326"/>
    </source>
</evidence>
<dbReference type="Pfam" id="PF00150">
    <property type="entry name" value="Cellulase"/>
    <property type="match status" value="1"/>
</dbReference>
<proteinExistence type="predicted"/>
<evidence type="ECO:0000313" key="6">
    <source>
        <dbReference type="EMBL" id="GAI22527.1"/>
    </source>
</evidence>
<comment type="caution">
    <text evidence="6">The sequence shown here is derived from an EMBL/GenBank/DDBJ whole genome shotgun (WGS) entry which is preliminary data.</text>
</comment>
<dbReference type="GO" id="GO:0009251">
    <property type="term" value="P:glucan catabolic process"/>
    <property type="evidence" value="ECO:0007669"/>
    <property type="project" value="TreeGrafter"/>
</dbReference>
<dbReference type="AlphaFoldDB" id="X1LT45"/>
<evidence type="ECO:0000259" key="5">
    <source>
        <dbReference type="Pfam" id="PF00150"/>
    </source>
</evidence>